<protein>
    <submittedName>
        <fullName evidence="1">Uncharacterized protein</fullName>
    </submittedName>
</protein>
<dbReference type="RefSeq" id="WP_217789741.1">
    <property type="nucleotide sequence ID" value="NZ_JAHSPG010000002.1"/>
</dbReference>
<comment type="caution">
    <text evidence="1">The sequence shown here is derived from an EMBL/GenBank/DDBJ whole genome shotgun (WGS) entry which is preliminary data.</text>
</comment>
<organism evidence="1 2">
    <name type="scientific">Pinibacter aurantiacus</name>
    <dbReference type="NCBI Taxonomy" id="2851599"/>
    <lineage>
        <taxon>Bacteria</taxon>
        <taxon>Pseudomonadati</taxon>
        <taxon>Bacteroidota</taxon>
        <taxon>Chitinophagia</taxon>
        <taxon>Chitinophagales</taxon>
        <taxon>Chitinophagaceae</taxon>
        <taxon>Pinibacter</taxon>
    </lineage>
</organism>
<dbReference type="AlphaFoldDB" id="A0A9E2W3F3"/>
<evidence type="ECO:0000313" key="1">
    <source>
        <dbReference type="EMBL" id="MBV4356178.1"/>
    </source>
</evidence>
<evidence type="ECO:0000313" key="2">
    <source>
        <dbReference type="Proteomes" id="UP000812270"/>
    </source>
</evidence>
<keyword evidence="2" id="KW-1185">Reference proteome</keyword>
<proteinExistence type="predicted"/>
<reference evidence="1" key="1">
    <citation type="submission" date="2021-06" db="EMBL/GenBank/DDBJ databases">
        <authorList>
            <person name="Huq M.A."/>
        </authorList>
    </citation>
    <scope>NUCLEOTIDE SEQUENCE</scope>
    <source>
        <strain evidence="1">MAH-26</strain>
    </source>
</reference>
<accession>A0A9E2W3F3</accession>
<dbReference type="Proteomes" id="UP000812270">
    <property type="component" value="Unassembled WGS sequence"/>
</dbReference>
<dbReference type="EMBL" id="JAHSPG010000002">
    <property type="protein sequence ID" value="MBV4356178.1"/>
    <property type="molecule type" value="Genomic_DNA"/>
</dbReference>
<gene>
    <name evidence="1" type="ORF">KTO63_03395</name>
</gene>
<name>A0A9E2W3F3_9BACT</name>
<sequence>MQRLLLLVLAIFCITVCRSQFKVISEGQIFDEPEEGYTKILQLKNGNTLFLNFTFKDGIYVKPYDSKHKEGTEVHIDPSYGNFSKKSYNAFIEGIFEVAGDVLVFVGKVEKGNSKLYRMIIDGNTGKLKEDKVIYELDVSTLAFYIKKDQYSENYAVLMMNGERSDKDRNIEAYHYDATNKVINHASYRSPENFFKYFEYVDMVVLGKDRICVMTYAYNTKKSGGRASEFLLANITAGDSSIKMTKLSNTQNIESVKGRLKYNPVTKKIIAVFCLKEDVKKGGYIPYIAFIDPQQNKIESTNIIAPTAATAKSAEIFGDKNTFYGLPQNIYVNNDGSFIVVHEEISVTAWTSSSGTTTYLTTLGNIAVSIFSVTGAELGSYLIPKSHYLRGQELYPFYLADRDGQAQKMDFGNQYKSFSYIDGVSKSYILFNDIAENEERVEKGKLPNKIDGVADCDAYAYNIEGRNIMPGRKYVFGEPGRKEHNLAVFSVSDYDRNSNIYVTLKLAKDGRHKGVQLVWLQPS</sequence>